<reference evidence="2" key="1">
    <citation type="submission" date="2020-05" db="EMBL/GenBank/DDBJ databases">
        <authorList>
            <person name="Chiriac C."/>
            <person name="Salcher M."/>
            <person name="Ghai R."/>
            <person name="Kavagutti S V."/>
        </authorList>
    </citation>
    <scope>NUCLEOTIDE SEQUENCE</scope>
</reference>
<dbReference type="AlphaFoldDB" id="A0A6J7DKG5"/>
<dbReference type="Pfam" id="PF01261">
    <property type="entry name" value="AP_endonuc_2"/>
    <property type="match status" value="1"/>
</dbReference>
<name>A0A6J7DKG5_9ZZZZ</name>
<evidence type="ECO:0000313" key="2">
    <source>
        <dbReference type="EMBL" id="CAB4869990.1"/>
    </source>
</evidence>
<organism evidence="2">
    <name type="scientific">freshwater metagenome</name>
    <dbReference type="NCBI Taxonomy" id="449393"/>
    <lineage>
        <taxon>unclassified sequences</taxon>
        <taxon>metagenomes</taxon>
        <taxon>ecological metagenomes</taxon>
    </lineage>
</organism>
<feature type="domain" description="Xylose isomerase-like TIM barrel" evidence="1">
    <location>
        <begin position="36"/>
        <end position="265"/>
    </location>
</feature>
<dbReference type="SUPFAM" id="SSF51658">
    <property type="entry name" value="Xylose isomerase-like"/>
    <property type="match status" value="1"/>
</dbReference>
<sequence length="304" mass="32217">MTNLMSRVASAPISWGICEVPGWGAMLPTARVLGEMASLGLPATELGAPGFLPADPEALKAELAEFDMTLIGGFTPLVLHDRGRRESTIATAKAAAALFQRAGASEFVSAVVMDEGWSVPRALDADEMHHLIEMLGVIDEICNAYGLQQVLHPHVQTLIETASDVQRVFDSCDVKWCLDTGHLAIGGVDPVAFARQAADRVGHVHLKDVNMSMAGAVLRHEVSIMSGVQSGLFTPLGQGDVEISTVIETLEHAGYGGWYVIEQDTAITGALPDVGAGPITCVAQSLAYLRDVVAPRLEPKLAES</sequence>
<evidence type="ECO:0000259" key="1">
    <source>
        <dbReference type="Pfam" id="PF01261"/>
    </source>
</evidence>
<dbReference type="PANTHER" id="PTHR12110">
    <property type="entry name" value="HYDROXYPYRUVATE ISOMERASE"/>
    <property type="match status" value="1"/>
</dbReference>
<protein>
    <submittedName>
        <fullName evidence="2">Unannotated protein</fullName>
    </submittedName>
</protein>
<dbReference type="InterPro" id="IPR013022">
    <property type="entry name" value="Xyl_isomerase-like_TIM-brl"/>
</dbReference>
<dbReference type="EMBL" id="CAFBLV010000092">
    <property type="protein sequence ID" value="CAB4869990.1"/>
    <property type="molecule type" value="Genomic_DNA"/>
</dbReference>
<dbReference type="InterPro" id="IPR050312">
    <property type="entry name" value="IolE/XylAMocC-like"/>
</dbReference>
<dbReference type="PANTHER" id="PTHR12110:SF41">
    <property type="entry name" value="INOSOSE DEHYDRATASE"/>
    <property type="match status" value="1"/>
</dbReference>
<proteinExistence type="predicted"/>
<accession>A0A6J7DKG5</accession>
<gene>
    <name evidence="2" type="ORF">UFOPK3425_00582</name>
</gene>
<dbReference type="InterPro" id="IPR036237">
    <property type="entry name" value="Xyl_isomerase-like_sf"/>
</dbReference>
<dbReference type="Gene3D" id="3.20.20.150">
    <property type="entry name" value="Divalent-metal-dependent TIM barrel enzymes"/>
    <property type="match status" value="1"/>
</dbReference>